<dbReference type="PANTHER" id="PTHR42865">
    <property type="entry name" value="PROTON/GLUTAMATE-ASPARTATE SYMPORTER"/>
    <property type="match status" value="1"/>
</dbReference>
<dbReference type="AlphaFoldDB" id="A0A098LKM9"/>
<organism evidence="9 10">
    <name type="scientific">Sporocytophaga myxococcoides</name>
    <dbReference type="NCBI Taxonomy" id="153721"/>
    <lineage>
        <taxon>Bacteria</taxon>
        <taxon>Pseudomonadati</taxon>
        <taxon>Bacteroidota</taxon>
        <taxon>Cytophagia</taxon>
        <taxon>Cytophagales</taxon>
        <taxon>Cytophagaceae</taxon>
        <taxon>Sporocytophaga</taxon>
    </lineage>
</organism>
<dbReference type="GO" id="GO:0015141">
    <property type="term" value="F:succinate transmembrane transporter activity"/>
    <property type="evidence" value="ECO:0007669"/>
    <property type="project" value="TreeGrafter"/>
</dbReference>
<feature type="transmembrane region" description="Helical" evidence="8">
    <location>
        <begin position="230"/>
        <end position="254"/>
    </location>
</feature>
<dbReference type="FunFam" id="1.10.3860.10:FF:000001">
    <property type="entry name" value="C4-dicarboxylate transport protein"/>
    <property type="match status" value="1"/>
</dbReference>
<evidence type="ECO:0000256" key="1">
    <source>
        <dbReference type="ARBA" id="ARBA00004651"/>
    </source>
</evidence>
<dbReference type="GO" id="GO:0015366">
    <property type="term" value="F:malate:proton symporter activity"/>
    <property type="evidence" value="ECO:0007669"/>
    <property type="project" value="TreeGrafter"/>
</dbReference>
<dbReference type="PANTHER" id="PTHR42865:SF1">
    <property type="entry name" value="AEROBIC C4-DICARBOXYLATE TRANSPORT PROTEIN"/>
    <property type="match status" value="1"/>
</dbReference>
<dbReference type="RefSeq" id="WP_045467685.1">
    <property type="nucleotide sequence ID" value="NZ_BBLT01000010.1"/>
</dbReference>
<dbReference type="Gene3D" id="1.10.3860.10">
    <property type="entry name" value="Sodium:dicarboxylate symporter"/>
    <property type="match status" value="1"/>
</dbReference>
<keyword evidence="6 8" id="KW-1133">Transmembrane helix</keyword>
<dbReference type="SUPFAM" id="SSF118215">
    <property type="entry name" value="Proton glutamate symport protein"/>
    <property type="match status" value="1"/>
</dbReference>
<name>A0A098LKM9_9BACT</name>
<dbReference type="GO" id="GO:0005886">
    <property type="term" value="C:plasma membrane"/>
    <property type="evidence" value="ECO:0007669"/>
    <property type="project" value="UniProtKB-SubCell"/>
</dbReference>
<dbReference type="PRINTS" id="PR00173">
    <property type="entry name" value="EDTRNSPORT"/>
</dbReference>
<evidence type="ECO:0000313" key="10">
    <source>
        <dbReference type="Proteomes" id="UP000030185"/>
    </source>
</evidence>
<evidence type="ECO:0000256" key="4">
    <source>
        <dbReference type="ARBA" id="ARBA00022692"/>
    </source>
</evidence>
<reference evidence="9 10" key="1">
    <citation type="submission" date="2014-09" db="EMBL/GenBank/DDBJ databases">
        <title>Sporocytophaga myxococcoides PG-01 genome sequencing.</title>
        <authorList>
            <person name="Liu L."/>
            <person name="Gao P.J."/>
            <person name="Chen G.J."/>
            <person name="Wang L.S."/>
        </authorList>
    </citation>
    <scope>NUCLEOTIDE SEQUENCE [LARGE SCALE GENOMIC DNA]</scope>
    <source>
        <strain evidence="9 10">PG-01</strain>
    </source>
</reference>
<dbReference type="Proteomes" id="UP000030185">
    <property type="component" value="Unassembled WGS sequence"/>
</dbReference>
<dbReference type="eggNOG" id="COG1301">
    <property type="taxonomic scope" value="Bacteria"/>
</dbReference>
<evidence type="ECO:0000256" key="8">
    <source>
        <dbReference type="SAM" id="Phobius"/>
    </source>
</evidence>
<keyword evidence="10" id="KW-1185">Reference proteome</keyword>
<proteinExistence type="predicted"/>
<evidence type="ECO:0008006" key="11">
    <source>
        <dbReference type="Google" id="ProtNLM"/>
    </source>
</evidence>
<evidence type="ECO:0000256" key="5">
    <source>
        <dbReference type="ARBA" id="ARBA00022847"/>
    </source>
</evidence>
<dbReference type="EMBL" id="BBLT01000010">
    <property type="protein sequence ID" value="GAL87044.1"/>
    <property type="molecule type" value="Genomic_DNA"/>
</dbReference>
<evidence type="ECO:0000256" key="3">
    <source>
        <dbReference type="ARBA" id="ARBA00022475"/>
    </source>
</evidence>
<feature type="transmembrane region" description="Helical" evidence="8">
    <location>
        <begin position="188"/>
        <end position="210"/>
    </location>
</feature>
<evidence type="ECO:0000256" key="7">
    <source>
        <dbReference type="ARBA" id="ARBA00023136"/>
    </source>
</evidence>
<sequence length="419" mass="45380">METAPAKKFYQTLYFYVLIAIVAGVLTGYFFPSTGAKLKPLGDAFIKLIKMIVPGVIFTTVASGIASVKENKKIGRIGFKAFIYFEIISTLALVIGLIVAKFLKPGQGMNVNPVTLDISGIESYTESAKKFDTTTFFLDIIPDSFFGAFAEGKILQVLFLGILSGFAISRMGAYRDPLVKGIDYFNHFFFRVVSIILKAAPVGAFGAMAFTIGKYGIESLLSLGELMASVYLTCLFFVFVILGIISWLSGFSIIRILKYIKEEIFLVLGTSSSEPALPGLMKKMEKAGCSQSITGLVIPAGYTFNLDGTSIYLTMATMFIAYATNTQISLWDEIVLLGILMLTSKGAAAVTGGGFIVLAATLSSIDKLPVAGIALLLGVDRFMSEARAITNLIGNTVATLVIAKWEKEFKPDEFSENLR</sequence>
<dbReference type="OrthoDB" id="9768885at2"/>
<comment type="subcellular location">
    <subcellularLocation>
        <location evidence="1">Cell membrane</location>
        <topology evidence="1">Multi-pass membrane protein</topology>
    </subcellularLocation>
</comment>
<protein>
    <recommendedName>
        <fullName evidence="11">C4-dicarboxylate transport protein</fullName>
    </recommendedName>
</protein>
<dbReference type="InterPro" id="IPR036458">
    <property type="entry name" value="Na:dicarbo_symporter_sf"/>
</dbReference>
<feature type="transmembrane region" description="Helical" evidence="8">
    <location>
        <begin position="145"/>
        <end position="168"/>
    </location>
</feature>
<accession>A0A098LKM9</accession>
<feature type="transmembrane region" description="Helical" evidence="8">
    <location>
        <begin position="12"/>
        <end position="31"/>
    </location>
</feature>
<feature type="transmembrane region" description="Helical" evidence="8">
    <location>
        <begin position="51"/>
        <end position="69"/>
    </location>
</feature>
<keyword evidence="5" id="KW-0769">Symport</keyword>
<feature type="transmembrane region" description="Helical" evidence="8">
    <location>
        <begin position="334"/>
        <end position="358"/>
    </location>
</feature>
<evidence type="ECO:0000313" key="9">
    <source>
        <dbReference type="EMBL" id="GAL87044.1"/>
    </source>
</evidence>
<dbReference type="InterPro" id="IPR001991">
    <property type="entry name" value="Na-dicarboxylate_symporter"/>
</dbReference>
<dbReference type="NCBIfam" id="NF002461">
    <property type="entry name" value="PRK01663.1"/>
    <property type="match status" value="1"/>
</dbReference>
<keyword evidence="7 8" id="KW-0472">Membrane</keyword>
<evidence type="ECO:0000256" key="6">
    <source>
        <dbReference type="ARBA" id="ARBA00022989"/>
    </source>
</evidence>
<feature type="transmembrane region" description="Helical" evidence="8">
    <location>
        <begin position="311"/>
        <end position="328"/>
    </location>
</feature>
<evidence type="ECO:0000256" key="2">
    <source>
        <dbReference type="ARBA" id="ARBA00022448"/>
    </source>
</evidence>
<keyword evidence="3" id="KW-1003">Cell membrane</keyword>
<feature type="transmembrane region" description="Helical" evidence="8">
    <location>
        <begin position="81"/>
        <end position="103"/>
    </location>
</feature>
<dbReference type="GO" id="GO:0070778">
    <property type="term" value="P:L-aspartate transmembrane transport"/>
    <property type="evidence" value="ECO:0007669"/>
    <property type="project" value="TreeGrafter"/>
</dbReference>
<keyword evidence="2" id="KW-0813">Transport</keyword>
<gene>
    <name evidence="9" type="ORF">MYP_4274</name>
</gene>
<comment type="caution">
    <text evidence="9">The sequence shown here is derived from an EMBL/GenBank/DDBJ whole genome shotgun (WGS) entry which is preliminary data.</text>
</comment>
<dbReference type="STRING" id="153721.MYP_4274"/>
<keyword evidence="4 8" id="KW-0812">Transmembrane</keyword>
<dbReference type="Pfam" id="PF00375">
    <property type="entry name" value="SDF"/>
    <property type="match status" value="1"/>
</dbReference>
<dbReference type="GO" id="GO:0015138">
    <property type="term" value="F:fumarate transmembrane transporter activity"/>
    <property type="evidence" value="ECO:0007669"/>
    <property type="project" value="TreeGrafter"/>
</dbReference>